<evidence type="ECO:0000256" key="3">
    <source>
        <dbReference type="ARBA" id="ARBA00023159"/>
    </source>
</evidence>
<dbReference type="InterPro" id="IPR012925">
    <property type="entry name" value="TipAS_dom"/>
</dbReference>
<evidence type="ECO:0000256" key="4">
    <source>
        <dbReference type="ARBA" id="ARBA00023163"/>
    </source>
</evidence>
<keyword evidence="7" id="KW-1185">Reference proteome</keyword>
<dbReference type="PANTHER" id="PTHR30204:SF90">
    <property type="entry name" value="HTH-TYPE TRANSCRIPTIONAL ACTIVATOR MTA"/>
    <property type="match status" value="1"/>
</dbReference>
<proteinExistence type="predicted"/>
<comment type="caution">
    <text evidence="6">The sequence shown here is derived from an EMBL/GenBank/DDBJ whole genome shotgun (WGS) entry which is preliminary data.</text>
</comment>
<dbReference type="Pfam" id="PF07739">
    <property type="entry name" value="TipAS"/>
    <property type="match status" value="1"/>
</dbReference>
<evidence type="ECO:0000256" key="1">
    <source>
        <dbReference type="ARBA" id="ARBA00023015"/>
    </source>
</evidence>
<dbReference type="InterPro" id="IPR009061">
    <property type="entry name" value="DNA-bd_dom_put_sf"/>
</dbReference>
<dbReference type="Proteomes" id="UP001144256">
    <property type="component" value="Unassembled WGS sequence"/>
</dbReference>
<dbReference type="Pfam" id="PF13411">
    <property type="entry name" value="MerR_1"/>
    <property type="match status" value="1"/>
</dbReference>
<reference evidence="6" key="1">
    <citation type="submission" date="2022-06" db="EMBL/GenBank/DDBJ databases">
        <title>Vallitalea longa sp. nov., an anaerobic bacterium isolated from marine sediment.</title>
        <authorList>
            <person name="Hirano S."/>
            <person name="Terahara T."/>
            <person name="Mori K."/>
            <person name="Hamada M."/>
            <person name="Matsumoto R."/>
            <person name="Kobayashi T."/>
        </authorList>
    </citation>
    <scope>NUCLEOTIDE SEQUENCE</scope>
    <source>
        <strain evidence="6">SH18-1</strain>
    </source>
</reference>
<feature type="domain" description="HTH merR-type" evidence="5">
    <location>
        <begin position="1"/>
        <end position="69"/>
    </location>
</feature>
<dbReference type="AlphaFoldDB" id="A0A9W5YBS1"/>
<evidence type="ECO:0000313" key="6">
    <source>
        <dbReference type="EMBL" id="GKX29766.1"/>
    </source>
</evidence>
<evidence type="ECO:0000256" key="2">
    <source>
        <dbReference type="ARBA" id="ARBA00023125"/>
    </source>
</evidence>
<dbReference type="EMBL" id="BRLB01000005">
    <property type="protein sequence ID" value="GKX29766.1"/>
    <property type="molecule type" value="Genomic_DNA"/>
</dbReference>
<dbReference type="PROSITE" id="PS50937">
    <property type="entry name" value="HTH_MERR_2"/>
    <property type="match status" value="1"/>
</dbReference>
<keyword evidence="3" id="KW-0010">Activator</keyword>
<organism evidence="6 7">
    <name type="scientific">Vallitalea longa</name>
    <dbReference type="NCBI Taxonomy" id="2936439"/>
    <lineage>
        <taxon>Bacteria</taxon>
        <taxon>Bacillati</taxon>
        <taxon>Bacillota</taxon>
        <taxon>Clostridia</taxon>
        <taxon>Lachnospirales</taxon>
        <taxon>Vallitaleaceae</taxon>
        <taxon>Vallitalea</taxon>
    </lineage>
</organism>
<name>A0A9W5YBS1_9FIRM</name>
<evidence type="ECO:0000259" key="5">
    <source>
        <dbReference type="PROSITE" id="PS50937"/>
    </source>
</evidence>
<dbReference type="CDD" id="cd01106">
    <property type="entry name" value="HTH_TipAL-Mta"/>
    <property type="match status" value="1"/>
</dbReference>
<keyword evidence="2" id="KW-0238">DNA-binding</keyword>
<dbReference type="InterPro" id="IPR036244">
    <property type="entry name" value="TipA-like_antibiotic-bd"/>
</dbReference>
<dbReference type="RefSeq" id="WP_330680722.1">
    <property type="nucleotide sequence ID" value="NZ_BRLB01000005.1"/>
</dbReference>
<dbReference type="SUPFAM" id="SSF89082">
    <property type="entry name" value="Antibiotic binding domain of TipA-like multidrug resistance regulators"/>
    <property type="match status" value="1"/>
</dbReference>
<gene>
    <name evidence="6" type="ORF">SH1V18_22460</name>
</gene>
<dbReference type="Gene3D" id="1.10.490.50">
    <property type="entry name" value="Antibiotic binding domain of TipA-like multidrug resistance regulators"/>
    <property type="match status" value="1"/>
</dbReference>
<dbReference type="SUPFAM" id="SSF46955">
    <property type="entry name" value="Putative DNA-binding domain"/>
    <property type="match status" value="1"/>
</dbReference>
<dbReference type="GO" id="GO:0003677">
    <property type="term" value="F:DNA binding"/>
    <property type="evidence" value="ECO:0007669"/>
    <property type="project" value="UniProtKB-KW"/>
</dbReference>
<dbReference type="GO" id="GO:0003700">
    <property type="term" value="F:DNA-binding transcription factor activity"/>
    <property type="evidence" value="ECO:0007669"/>
    <property type="project" value="InterPro"/>
</dbReference>
<keyword evidence="4" id="KW-0804">Transcription</keyword>
<keyword evidence="1" id="KW-0805">Transcription regulation</keyword>
<dbReference type="InterPro" id="IPR047057">
    <property type="entry name" value="MerR_fam"/>
</dbReference>
<accession>A0A9W5YBS1</accession>
<dbReference type="SMART" id="SM00422">
    <property type="entry name" value="HTH_MERR"/>
    <property type="match status" value="1"/>
</dbReference>
<dbReference type="PANTHER" id="PTHR30204">
    <property type="entry name" value="REDOX-CYCLING DRUG-SENSING TRANSCRIPTIONAL ACTIVATOR SOXR"/>
    <property type="match status" value="1"/>
</dbReference>
<protein>
    <submittedName>
        <fullName evidence="6">MerR family transcriptional regulator</fullName>
    </submittedName>
</protein>
<sequence length="241" mass="28956">MTVNEVSKIANISVRTLHYYDEINLLKPHKLTESGYRIYENEQLEKLWQILFFKELGFKLETIKKIINDPQFDKEQALMQHKKLLLEKKKRLNKIINSIDKTLKEGFDITMIDTFSMENYEKYKEEAIEKYGETAINTYKKTSKYSKKKWEEINKEANTIYKELADNMDKDVDDPYVQKLIDDWRNHITYNYYECTIDIFRGLGNLYVADERFTKNIDKTKEGLARYMKEAIIYYCDNYQG</sequence>
<evidence type="ECO:0000313" key="7">
    <source>
        <dbReference type="Proteomes" id="UP001144256"/>
    </source>
</evidence>
<dbReference type="InterPro" id="IPR000551">
    <property type="entry name" value="MerR-type_HTH_dom"/>
</dbReference>
<dbReference type="Gene3D" id="1.10.1660.10">
    <property type="match status" value="1"/>
</dbReference>